<accession>K9WXE9</accession>
<name>K9WXE9_9NOST</name>
<dbReference type="Proteomes" id="UP000010475">
    <property type="component" value="Chromosome"/>
</dbReference>
<dbReference type="KEGG" id="csg:Cylst_2245"/>
<evidence type="ECO:0000313" key="1">
    <source>
        <dbReference type="EMBL" id="AFZ24476.1"/>
    </source>
</evidence>
<dbReference type="Pfam" id="PF10127">
    <property type="entry name" value="RlaP"/>
    <property type="match status" value="1"/>
</dbReference>
<proteinExistence type="predicted"/>
<dbReference type="HOGENOM" id="CLU_084690_0_0_3"/>
<keyword evidence="1" id="KW-0808">Transferase</keyword>
<dbReference type="STRING" id="56107.Cylst_2245"/>
<gene>
    <name evidence="1" type="ORF">Cylst_2245</name>
</gene>
<evidence type="ECO:0000313" key="2">
    <source>
        <dbReference type="Proteomes" id="UP000010475"/>
    </source>
</evidence>
<dbReference type="PATRIC" id="fig|56107.3.peg.2480"/>
<dbReference type="OrthoDB" id="9796845at2"/>
<dbReference type="AlphaFoldDB" id="K9WXE9"/>
<keyword evidence="2" id="KW-1185">Reference proteome</keyword>
<dbReference type="EMBL" id="CP003642">
    <property type="protein sequence ID" value="AFZ24476.1"/>
    <property type="molecule type" value="Genomic_DNA"/>
</dbReference>
<reference evidence="1 2" key="1">
    <citation type="submission" date="2012-06" db="EMBL/GenBank/DDBJ databases">
        <title>Finished chromosome of genome of Cylindrospermum stagnale PCC 7417.</title>
        <authorList>
            <consortium name="US DOE Joint Genome Institute"/>
            <person name="Gugger M."/>
            <person name="Coursin T."/>
            <person name="Rippka R."/>
            <person name="Tandeau De Marsac N."/>
            <person name="Huntemann M."/>
            <person name="Wei C.-L."/>
            <person name="Han J."/>
            <person name="Detter J.C."/>
            <person name="Han C."/>
            <person name="Tapia R."/>
            <person name="Chen A."/>
            <person name="Kyrpides N."/>
            <person name="Mavromatis K."/>
            <person name="Markowitz V."/>
            <person name="Szeto E."/>
            <person name="Ivanova N."/>
            <person name="Pagani I."/>
            <person name="Pati A."/>
            <person name="Goodwin L."/>
            <person name="Nordberg H.P."/>
            <person name="Cantor M.N."/>
            <person name="Hua S.X."/>
            <person name="Woyke T."/>
            <person name="Kerfeld C.A."/>
        </authorList>
    </citation>
    <scope>NUCLEOTIDE SEQUENCE [LARGE SCALE GENOMIC DNA]</scope>
    <source>
        <strain evidence="1 2">PCC 7417</strain>
    </source>
</reference>
<organism evidence="1 2">
    <name type="scientific">Cylindrospermum stagnale PCC 7417</name>
    <dbReference type="NCBI Taxonomy" id="56107"/>
    <lineage>
        <taxon>Bacteria</taxon>
        <taxon>Bacillati</taxon>
        <taxon>Cyanobacteriota</taxon>
        <taxon>Cyanophyceae</taxon>
        <taxon>Nostocales</taxon>
        <taxon>Nostocaceae</taxon>
        <taxon>Cylindrospermum</taxon>
    </lineage>
</organism>
<sequence>MNPLIIEKLNKLEEQKQIKIFYACESGSRAWGFPSLDSDYDIRFIYTHPTDWYLTLKEKEDTIEIPINNELDIGGWELKKALKLMWKSNAPLLEWIQSPIVYKKEDTFLKEMQQLGEQCFSAIAVMYHYLNMAKKYVEICSSGEQVKLKHYFYALRATIAGEWIKQKQTMPPVEFTNMLTLIDKSLENRINDLVELKSRTDESYLHFREPLIDAFLIDTIQENERIAKELNLANIDLNQLDNFFRKWIK</sequence>
<dbReference type="eggNOG" id="COG3541">
    <property type="taxonomic scope" value="Bacteria"/>
</dbReference>
<dbReference type="GO" id="GO:0016740">
    <property type="term" value="F:transferase activity"/>
    <property type="evidence" value="ECO:0007669"/>
    <property type="project" value="UniProtKB-KW"/>
</dbReference>
<protein>
    <submittedName>
        <fullName evidence="1">Putative nucleotidyltransferase</fullName>
    </submittedName>
</protein>
<dbReference type="InterPro" id="IPR018775">
    <property type="entry name" value="RlaP"/>
</dbReference>
<dbReference type="PANTHER" id="PTHR34817:SF2">
    <property type="entry name" value="NUCLEOTIDYLTRANSFERASE"/>
    <property type="match status" value="1"/>
</dbReference>
<dbReference type="RefSeq" id="WP_015207730.1">
    <property type="nucleotide sequence ID" value="NC_019757.1"/>
</dbReference>
<dbReference type="PANTHER" id="PTHR34817">
    <property type="entry name" value="NUCLEOTIDYLTRANSFERASE"/>
    <property type="match status" value="1"/>
</dbReference>